<evidence type="ECO:0000313" key="2">
    <source>
        <dbReference type="Proteomes" id="UP000238312"/>
    </source>
</evidence>
<evidence type="ECO:0008006" key="3">
    <source>
        <dbReference type="Google" id="ProtNLM"/>
    </source>
</evidence>
<protein>
    <recommendedName>
        <fullName evidence="3">Transcriptional activator</fullName>
    </recommendedName>
</protein>
<organism evidence="1 2">
    <name type="scientific">Nonomuraea fuscirosea</name>
    <dbReference type="NCBI Taxonomy" id="1291556"/>
    <lineage>
        <taxon>Bacteria</taxon>
        <taxon>Bacillati</taxon>
        <taxon>Actinomycetota</taxon>
        <taxon>Actinomycetes</taxon>
        <taxon>Streptosporangiales</taxon>
        <taxon>Streptosporangiaceae</taxon>
        <taxon>Nonomuraea</taxon>
    </lineage>
</organism>
<comment type="caution">
    <text evidence="1">The sequence shown here is derived from an EMBL/GenBank/DDBJ whole genome shotgun (WGS) entry which is preliminary data.</text>
</comment>
<sequence>MLTEADEAARHAPNLALGYGHVPIYKMGVSIVLGDAGTAIDHAKEVVPNQIPTLERRGSYYTGIAEAYTLWGKTDRAVRALLIAEKIAPSEVRRSGTRQVITELLHRDPHSKLSGLRGLARRVGVTL</sequence>
<dbReference type="AlphaFoldDB" id="A0A2T0N0B6"/>
<dbReference type="Proteomes" id="UP000238312">
    <property type="component" value="Unassembled WGS sequence"/>
</dbReference>
<evidence type="ECO:0000313" key="1">
    <source>
        <dbReference type="EMBL" id="PRX65247.1"/>
    </source>
</evidence>
<dbReference type="EMBL" id="PVNG01000007">
    <property type="protein sequence ID" value="PRX65247.1"/>
    <property type="molecule type" value="Genomic_DNA"/>
</dbReference>
<keyword evidence="2" id="KW-1185">Reference proteome</keyword>
<reference evidence="1 2" key="1">
    <citation type="submission" date="2018-03" db="EMBL/GenBank/DDBJ databases">
        <title>Genomic Encyclopedia of Type Strains, Phase III (KMG-III): the genomes of soil and plant-associated and newly described type strains.</title>
        <authorList>
            <person name="Whitman W."/>
        </authorList>
    </citation>
    <scope>NUCLEOTIDE SEQUENCE [LARGE SCALE GENOMIC DNA]</scope>
    <source>
        <strain evidence="1 2">CGMCC 4.7104</strain>
    </source>
</reference>
<gene>
    <name evidence="1" type="ORF">B0I32_1076</name>
</gene>
<accession>A0A2T0N0B6</accession>
<name>A0A2T0N0B6_9ACTN</name>
<proteinExistence type="predicted"/>